<sequence length="229" mass="25090">MVADEGMTVGEFWPVADVLAHLAGRWRVDRTVRDLASGDEGRFEGVTTFRPLDGGGLLHEESGTFTWQGVARPAERTLRFLPGARPGTADVRFSDDRPFHDLDLTSGRHVTDHPCAADLYRGEFTVLDPDHWRTVWRVAGPAKNLLLTTDYAHADRHNSAPEGARGTARPATTARHPNDDASRHPLQTDPSHQRPGRGAGNCATGHDDAAPERRRVPALPADRPDRPAP</sequence>
<feature type="compositionally biased region" description="Low complexity" evidence="1">
    <location>
        <begin position="163"/>
        <end position="175"/>
    </location>
</feature>
<keyword evidence="4" id="KW-1185">Reference proteome</keyword>
<dbReference type="InterPro" id="IPR045632">
    <property type="entry name" value="DUF6314"/>
</dbReference>
<organism evidence="3 4">
    <name type="scientific">Streptomyces fuscichromogenes</name>
    <dbReference type="NCBI Taxonomy" id="1324013"/>
    <lineage>
        <taxon>Bacteria</taxon>
        <taxon>Bacillati</taxon>
        <taxon>Actinomycetota</taxon>
        <taxon>Actinomycetes</taxon>
        <taxon>Kitasatosporales</taxon>
        <taxon>Streptomycetaceae</taxon>
        <taxon>Streptomyces</taxon>
    </lineage>
</organism>
<feature type="domain" description="DUF6314" evidence="2">
    <location>
        <begin position="22"/>
        <end position="152"/>
    </location>
</feature>
<accession>A0A917XF13</accession>
<proteinExistence type="predicted"/>
<evidence type="ECO:0000256" key="1">
    <source>
        <dbReference type="SAM" id="MobiDB-lite"/>
    </source>
</evidence>
<name>A0A917XF13_9ACTN</name>
<feature type="region of interest" description="Disordered" evidence="1">
    <location>
        <begin position="156"/>
        <end position="229"/>
    </location>
</feature>
<dbReference type="AlphaFoldDB" id="A0A917XF13"/>
<evidence type="ECO:0000313" key="3">
    <source>
        <dbReference type="EMBL" id="GGN17593.1"/>
    </source>
</evidence>
<dbReference type="EMBL" id="BMML01000010">
    <property type="protein sequence ID" value="GGN17593.1"/>
    <property type="molecule type" value="Genomic_DNA"/>
</dbReference>
<dbReference type="Proteomes" id="UP000653411">
    <property type="component" value="Unassembled WGS sequence"/>
</dbReference>
<protein>
    <recommendedName>
        <fullName evidence="2">DUF6314 domain-containing protein</fullName>
    </recommendedName>
</protein>
<evidence type="ECO:0000259" key="2">
    <source>
        <dbReference type="Pfam" id="PF19834"/>
    </source>
</evidence>
<gene>
    <name evidence="3" type="ORF">GCM10011578_046550</name>
</gene>
<feature type="compositionally biased region" description="Basic and acidic residues" evidence="1">
    <location>
        <begin position="205"/>
        <end position="215"/>
    </location>
</feature>
<reference evidence="3" key="2">
    <citation type="submission" date="2020-09" db="EMBL/GenBank/DDBJ databases">
        <authorList>
            <person name="Sun Q."/>
            <person name="Zhou Y."/>
        </authorList>
    </citation>
    <scope>NUCLEOTIDE SEQUENCE</scope>
    <source>
        <strain evidence="3">CGMCC 4.7110</strain>
    </source>
</reference>
<comment type="caution">
    <text evidence="3">The sequence shown here is derived from an EMBL/GenBank/DDBJ whole genome shotgun (WGS) entry which is preliminary data.</text>
</comment>
<reference evidence="3" key="1">
    <citation type="journal article" date="2014" name="Int. J. Syst. Evol. Microbiol.">
        <title>Complete genome sequence of Corynebacterium casei LMG S-19264T (=DSM 44701T), isolated from a smear-ripened cheese.</title>
        <authorList>
            <consortium name="US DOE Joint Genome Institute (JGI-PGF)"/>
            <person name="Walter F."/>
            <person name="Albersmeier A."/>
            <person name="Kalinowski J."/>
            <person name="Ruckert C."/>
        </authorList>
    </citation>
    <scope>NUCLEOTIDE SEQUENCE</scope>
    <source>
        <strain evidence="3">CGMCC 4.7110</strain>
    </source>
</reference>
<evidence type="ECO:0000313" key="4">
    <source>
        <dbReference type="Proteomes" id="UP000653411"/>
    </source>
</evidence>
<dbReference type="Pfam" id="PF19834">
    <property type="entry name" value="DUF6314"/>
    <property type="match status" value="1"/>
</dbReference>